<evidence type="ECO:0000313" key="3">
    <source>
        <dbReference type="Proteomes" id="UP001333996"/>
    </source>
</evidence>
<dbReference type="RefSeq" id="WP_329508999.1">
    <property type="nucleotide sequence ID" value="NZ_BAAAYZ010000053.1"/>
</dbReference>
<feature type="domain" description="SH3b" evidence="1">
    <location>
        <begin position="2"/>
        <end position="55"/>
    </location>
</feature>
<name>A0ABU7FKR9_9ACTN</name>
<reference evidence="2" key="1">
    <citation type="submission" date="2024-01" db="EMBL/GenBank/DDBJ databases">
        <title>First draft genome sequence data of TA4-1, the type strain of Gram-positive actinobacterium Streptomyces chiangmaiensis.</title>
        <authorList>
            <person name="Yasawong M."/>
            <person name="Nantapong N."/>
        </authorList>
    </citation>
    <scope>NUCLEOTIDE SEQUENCE</scope>
    <source>
        <strain evidence="2">TA4-1</strain>
    </source>
</reference>
<comment type="caution">
    <text evidence="2">The sequence shown here is derived from an EMBL/GenBank/DDBJ whole genome shotgun (WGS) entry which is preliminary data.</text>
</comment>
<dbReference type="Proteomes" id="UP001333996">
    <property type="component" value="Unassembled WGS sequence"/>
</dbReference>
<keyword evidence="3" id="KW-1185">Reference proteome</keyword>
<evidence type="ECO:0000313" key="2">
    <source>
        <dbReference type="EMBL" id="MED7824566.1"/>
    </source>
</evidence>
<dbReference type="Pfam" id="PF08239">
    <property type="entry name" value="SH3_3"/>
    <property type="match status" value="1"/>
</dbReference>
<dbReference type="InterPro" id="IPR003646">
    <property type="entry name" value="SH3-like_bac-type"/>
</dbReference>
<proteinExistence type="predicted"/>
<sequence>MNIRSGPGTGYRVIGSLRAGSTEHLIYKVNGSKVAGNKRWYKLADHRGYVSARYVRNLNYVPWR</sequence>
<dbReference type="Gene3D" id="2.30.30.40">
    <property type="entry name" value="SH3 Domains"/>
    <property type="match status" value="1"/>
</dbReference>
<dbReference type="EMBL" id="JAYWVC010000076">
    <property type="protein sequence ID" value="MED7824566.1"/>
    <property type="molecule type" value="Genomic_DNA"/>
</dbReference>
<organism evidence="2 3">
    <name type="scientific">Streptomyces chiangmaiensis</name>
    <dbReference type="NCBI Taxonomy" id="766497"/>
    <lineage>
        <taxon>Bacteria</taxon>
        <taxon>Bacillati</taxon>
        <taxon>Actinomycetota</taxon>
        <taxon>Actinomycetes</taxon>
        <taxon>Kitasatosporales</taxon>
        <taxon>Streptomycetaceae</taxon>
        <taxon>Streptomyces</taxon>
    </lineage>
</organism>
<accession>A0ABU7FKR9</accession>
<protein>
    <submittedName>
        <fullName evidence="2">SH3 domain-containing protein</fullName>
    </submittedName>
</protein>
<evidence type="ECO:0000259" key="1">
    <source>
        <dbReference type="Pfam" id="PF08239"/>
    </source>
</evidence>
<gene>
    <name evidence="2" type="ORF">VXC91_21885</name>
</gene>